<keyword evidence="11 13" id="KW-0472">Membrane</keyword>
<feature type="transmembrane region" description="Helical" evidence="13">
    <location>
        <begin position="267"/>
        <end position="289"/>
    </location>
</feature>
<comment type="subcellular location">
    <subcellularLocation>
        <location evidence="2">Membrane</location>
        <topology evidence="2">Multi-pass membrane protein</topology>
    </subcellularLocation>
</comment>
<gene>
    <name evidence="15" type="ORF">RED65_01255</name>
</gene>
<dbReference type="Pfam" id="PF12483">
    <property type="entry name" value="GIDE"/>
    <property type="match status" value="1"/>
</dbReference>
<evidence type="ECO:0000256" key="9">
    <source>
        <dbReference type="ARBA" id="ARBA00022833"/>
    </source>
</evidence>
<dbReference type="EC" id="2.3.2.27" evidence="3"/>
<dbReference type="InterPro" id="IPR022170">
    <property type="entry name" value="MUL1-like"/>
</dbReference>
<keyword evidence="7" id="KW-0863">Zinc-finger</keyword>
<keyword evidence="10 13" id="KW-1133">Transmembrane helix</keyword>
<dbReference type="InterPro" id="IPR018247">
    <property type="entry name" value="EF_Hand_1_Ca_BS"/>
</dbReference>
<evidence type="ECO:0000256" key="6">
    <source>
        <dbReference type="ARBA" id="ARBA00022723"/>
    </source>
</evidence>
<dbReference type="GO" id="GO:0061630">
    <property type="term" value="F:ubiquitin protein ligase activity"/>
    <property type="evidence" value="ECO:0007669"/>
    <property type="project" value="UniProtKB-EC"/>
</dbReference>
<evidence type="ECO:0000313" key="16">
    <source>
        <dbReference type="Proteomes" id="UP000004263"/>
    </source>
</evidence>
<evidence type="ECO:0000256" key="12">
    <source>
        <dbReference type="SAM" id="Coils"/>
    </source>
</evidence>
<keyword evidence="5 13" id="KW-0812">Transmembrane</keyword>
<dbReference type="GO" id="GO:0016020">
    <property type="term" value="C:membrane"/>
    <property type="evidence" value="ECO:0007669"/>
    <property type="project" value="UniProtKB-SubCell"/>
</dbReference>
<evidence type="ECO:0000256" key="10">
    <source>
        <dbReference type="ARBA" id="ARBA00022989"/>
    </source>
</evidence>
<dbReference type="Proteomes" id="UP000004263">
    <property type="component" value="Unassembled WGS sequence"/>
</dbReference>
<evidence type="ECO:0000256" key="2">
    <source>
        <dbReference type="ARBA" id="ARBA00004141"/>
    </source>
</evidence>
<comment type="catalytic activity">
    <reaction evidence="1">
        <text>S-ubiquitinyl-[E2 ubiquitin-conjugating enzyme]-L-cysteine + [acceptor protein]-L-lysine = [E2 ubiquitin-conjugating enzyme]-L-cysteine + N(6)-ubiquitinyl-[acceptor protein]-L-lysine.</text>
        <dbReference type="EC" id="2.3.2.27"/>
    </reaction>
</comment>
<dbReference type="GO" id="GO:0016567">
    <property type="term" value="P:protein ubiquitination"/>
    <property type="evidence" value="ECO:0007669"/>
    <property type="project" value="InterPro"/>
</dbReference>
<keyword evidence="16" id="KW-1185">Reference proteome</keyword>
<dbReference type="GO" id="GO:0008270">
    <property type="term" value="F:zinc ion binding"/>
    <property type="evidence" value="ECO:0007669"/>
    <property type="project" value="UniProtKB-KW"/>
</dbReference>
<evidence type="ECO:0000256" key="8">
    <source>
        <dbReference type="ARBA" id="ARBA00022786"/>
    </source>
</evidence>
<evidence type="ECO:0000256" key="5">
    <source>
        <dbReference type="ARBA" id="ARBA00022692"/>
    </source>
</evidence>
<evidence type="ECO:0000259" key="14">
    <source>
        <dbReference type="Pfam" id="PF12483"/>
    </source>
</evidence>
<keyword evidence="4" id="KW-0808">Transferase</keyword>
<comment type="caution">
    <text evidence="15">The sequence shown here is derived from an EMBL/GenBank/DDBJ whole genome shotgun (WGS) entry which is preliminary data.</text>
</comment>
<feature type="transmembrane region" description="Helical" evidence="13">
    <location>
        <begin position="6"/>
        <end position="25"/>
    </location>
</feature>
<dbReference type="AlphaFoldDB" id="Q1N4T3"/>
<accession>Q1N4T3</accession>
<dbReference type="HOGENOM" id="CLU_080155_0_0_6"/>
<sequence>MILGQPWQIIAIIVVIALGSLYFFAHFFKLGRLIKDTPTSKIRSAAQGFVELEGIASQDHTPIPSPLSQRPCIWFDYRIEKRVQSDKSTSWRTISSSRHPGPLILDDTTGQCLIRLKDAKVYGGIRTSWMGNSPFPTSLSVDRQDSFLQFGNYRYTETIIAPGSPLYALGSFTTKRPIEGHSREGAMGSIIRRWKENYDDLLTRFDRNKDGKLDDKEWELVRLAAKLEAENMEQDLINMEDINYMDKASGQPLIVSTEDQRDTGRKFMWYALFFLLVFAGTIGYFVYIMKPFF</sequence>
<evidence type="ECO:0000256" key="11">
    <source>
        <dbReference type="ARBA" id="ARBA00023136"/>
    </source>
</evidence>
<dbReference type="OrthoDB" id="7013907at2"/>
<evidence type="ECO:0000256" key="13">
    <source>
        <dbReference type="SAM" id="Phobius"/>
    </source>
</evidence>
<keyword evidence="6" id="KW-0479">Metal-binding</keyword>
<keyword evidence="8" id="KW-0833">Ubl conjugation pathway</keyword>
<dbReference type="STRING" id="207949.RED65_01255"/>
<feature type="domain" description="E3 Ubiquitin ligase MUL1-like" evidence="14">
    <location>
        <begin position="80"/>
        <end position="175"/>
    </location>
</feature>
<feature type="coiled-coil region" evidence="12">
    <location>
        <begin position="213"/>
        <end position="242"/>
    </location>
</feature>
<evidence type="ECO:0000256" key="1">
    <source>
        <dbReference type="ARBA" id="ARBA00000900"/>
    </source>
</evidence>
<evidence type="ECO:0000256" key="3">
    <source>
        <dbReference type="ARBA" id="ARBA00012483"/>
    </source>
</evidence>
<protein>
    <recommendedName>
        <fullName evidence="3">RING-type E3 ubiquitin transferase</fullName>
        <ecNumber evidence="3">2.3.2.27</ecNumber>
    </recommendedName>
</protein>
<dbReference type="RefSeq" id="WP_007017729.1">
    <property type="nucleotide sequence ID" value="NZ_CH724114.1"/>
</dbReference>
<proteinExistence type="predicted"/>
<dbReference type="EMBL" id="AAQH01000002">
    <property type="protein sequence ID" value="EAT13345.1"/>
    <property type="molecule type" value="Genomic_DNA"/>
</dbReference>
<evidence type="ECO:0000313" key="15">
    <source>
        <dbReference type="EMBL" id="EAT13345.1"/>
    </source>
</evidence>
<name>Q1N4T3_9GAMM</name>
<dbReference type="PROSITE" id="PS00018">
    <property type="entry name" value="EF_HAND_1"/>
    <property type="match status" value="1"/>
</dbReference>
<evidence type="ECO:0000256" key="4">
    <source>
        <dbReference type="ARBA" id="ARBA00022679"/>
    </source>
</evidence>
<evidence type="ECO:0000256" key="7">
    <source>
        <dbReference type="ARBA" id="ARBA00022771"/>
    </source>
</evidence>
<keyword evidence="12" id="KW-0175">Coiled coil</keyword>
<keyword evidence="9" id="KW-0862">Zinc</keyword>
<reference evidence="15 16" key="1">
    <citation type="submission" date="2006-03" db="EMBL/GenBank/DDBJ databases">
        <authorList>
            <person name="Pinhassi J."/>
            <person name="Pedros-Alio C."/>
            <person name="Ferriera S."/>
            <person name="Johnson J."/>
            <person name="Kravitz S."/>
            <person name="Halpern A."/>
            <person name="Remington K."/>
            <person name="Beeson K."/>
            <person name="Tran B."/>
            <person name="Rogers Y.-H."/>
            <person name="Friedman R."/>
            <person name="Venter J.C."/>
        </authorList>
    </citation>
    <scope>NUCLEOTIDE SEQUENCE [LARGE SCALE GENOMIC DNA]</scope>
    <source>
        <strain evidence="15 16">RED65</strain>
    </source>
</reference>
<organism evidence="15 16">
    <name type="scientific">Bermanella marisrubri</name>
    <dbReference type="NCBI Taxonomy" id="207949"/>
    <lineage>
        <taxon>Bacteria</taxon>
        <taxon>Pseudomonadati</taxon>
        <taxon>Pseudomonadota</taxon>
        <taxon>Gammaproteobacteria</taxon>
        <taxon>Oceanospirillales</taxon>
        <taxon>Oceanospirillaceae</taxon>
        <taxon>Bermanella</taxon>
    </lineage>
</organism>